<dbReference type="InterPro" id="IPR036397">
    <property type="entry name" value="RNaseH_sf"/>
</dbReference>
<dbReference type="PANTHER" id="PTHR48475">
    <property type="entry name" value="RIBONUCLEASE H"/>
    <property type="match status" value="1"/>
</dbReference>
<gene>
    <name evidence="1" type="ORF">Sradi_4887400</name>
</gene>
<protein>
    <submittedName>
        <fullName evidence="1">Uncharacterized protein</fullName>
    </submittedName>
</protein>
<accession>A0AAW2MF04</accession>
<organism evidence="1">
    <name type="scientific">Sesamum radiatum</name>
    <name type="common">Black benniseed</name>
    <dbReference type="NCBI Taxonomy" id="300843"/>
    <lineage>
        <taxon>Eukaryota</taxon>
        <taxon>Viridiplantae</taxon>
        <taxon>Streptophyta</taxon>
        <taxon>Embryophyta</taxon>
        <taxon>Tracheophyta</taxon>
        <taxon>Spermatophyta</taxon>
        <taxon>Magnoliopsida</taxon>
        <taxon>eudicotyledons</taxon>
        <taxon>Gunneridae</taxon>
        <taxon>Pentapetalae</taxon>
        <taxon>asterids</taxon>
        <taxon>lamiids</taxon>
        <taxon>Lamiales</taxon>
        <taxon>Pedaliaceae</taxon>
        <taxon>Sesamum</taxon>
    </lineage>
</organism>
<reference evidence="1" key="1">
    <citation type="submission" date="2020-06" db="EMBL/GenBank/DDBJ databases">
        <authorList>
            <person name="Li T."/>
            <person name="Hu X."/>
            <person name="Zhang T."/>
            <person name="Song X."/>
            <person name="Zhang H."/>
            <person name="Dai N."/>
            <person name="Sheng W."/>
            <person name="Hou X."/>
            <person name="Wei L."/>
        </authorList>
    </citation>
    <scope>NUCLEOTIDE SEQUENCE</scope>
    <source>
        <strain evidence="1">G02</strain>
        <tissue evidence="1">Leaf</tissue>
    </source>
</reference>
<name>A0AAW2MF04_SESRA</name>
<dbReference type="EMBL" id="JACGWJ010000022">
    <property type="protein sequence ID" value="KAL0329007.1"/>
    <property type="molecule type" value="Genomic_DNA"/>
</dbReference>
<proteinExistence type="predicted"/>
<dbReference type="InterPro" id="IPR012337">
    <property type="entry name" value="RNaseH-like_sf"/>
</dbReference>
<dbReference type="AlphaFoldDB" id="A0AAW2MF04"/>
<dbReference type="PANTHER" id="PTHR48475:SF2">
    <property type="entry name" value="RIBONUCLEASE H"/>
    <property type="match status" value="1"/>
</dbReference>
<sequence length="219" mass="24631">MTVEEGEHKQQWWNLFVDGSSTLQGSGVGVILETPQVQNRKITLLTQEYAVIEDPANEVLVSTSKPCWKDTIEANLTTGSLPTDRKDARTIRTRATRFTMIGGELYKRGFSQPYLKCLDPERAEYVLREVHEGSCGNHSGGRSLAGTPQSNGQIEVTKRTILQHLKTRLDEAKGNRVDELPWVLWAYKTTPRRSTGESAFNLVYRMEAIISAEIGEETF</sequence>
<dbReference type="SUPFAM" id="SSF53098">
    <property type="entry name" value="Ribonuclease H-like"/>
    <property type="match status" value="1"/>
</dbReference>
<comment type="caution">
    <text evidence="1">The sequence shown here is derived from an EMBL/GenBank/DDBJ whole genome shotgun (WGS) entry which is preliminary data.</text>
</comment>
<dbReference type="GO" id="GO:0003676">
    <property type="term" value="F:nucleic acid binding"/>
    <property type="evidence" value="ECO:0007669"/>
    <property type="project" value="InterPro"/>
</dbReference>
<dbReference type="Gene3D" id="3.30.420.10">
    <property type="entry name" value="Ribonuclease H-like superfamily/Ribonuclease H"/>
    <property type="match status" value="1"/>
</dbReference>
<evidence type="ECO:0000313" key="1">
    <source>
        <dbReference type="EMBL" id="KAL0329007.1"/>
    </source>
</evidence>
<reference evidence="1" key="2">
    <citation type="journal article" date="2024" name="Plant">
        <title>Genomic evolution and insights into agronomic trait innovations of Sesamum species.</title>
        <authorList>
            <person name="Miao H."/>
            <person name="Wang L."/>
            <person name="Qu L."/>
            <person name="Liu H."/>
            <person name="Sun Y."/>
            <person name="Le M."/>
            <person name="Wang Q."/>
            <person name="Wei S."/>
            <person name="Zheng Y."/>
            <person name="Lin W."/>
            <person name="Duan Y."/>
            <person name="Cao H."/>
            <person name="Xiong S."/>
            <person name="Wang X."/>
            <person name="Wei L."/>
            <person name="Li C."/>
            <person name="Ma Q."/>
            <person name="Ju M."/>
            <person name="Zhao R."/>
            <person name="Li G."/>
            <person name="Mu C."/>
            <person name="Tian Q."/>
            <person name="Mei H."/>
            <person name="Zhang T."/>
            <person name="Gao T."/>
            <person name="Zhang H."/>
        </authorList>
    </citation>
    <scope>NUCLEOTIDE SEQUENCE</scope>
    <source>
        <strain evidence="1">G02</strain>
    </source>
</reference>